<dbReference type="Proteomes" id="UP000000755">
    <property type="component" value="Chromosome"/>
</dbReference>
<evidence type="ECO:0000256" key="1">
    <source>
        <dbReference type="SAM" id="Phobius"/>
    </source>
</evidence>
<dbReference type="HOGENOM" id="CLU_3382094_0_0_10"/>
<organism evidence="2 3">
    <name type="scientific">Christiangramia forsetii (strain DSM 17595 / CGMCC 1.15422 / KT0803)</name>
    <name type="common">Gramella forsetii</name>
    <dbReference type="NCBI Taxonomy" id="411154"/>
    <lineage>
        <taxon>Bacteria</taxon>
        <taxon>Pseudomonadati</taxon>
        <taxon>Bacteroidota</taxon>
        <taxon>Flavobacteriia</taxon>
        <taxon>Flavobacteriales</taxon>
        <taxon>Flavobacteriaceae</taxon>
        <taxon>Christiangramia</taxon>
    </lineage>
</organism>
<evidence type="ECO:0000313" key="3">
    <source>
        <dbReference type="Proteomes" id="UP000000755"/>
    </source>
</evidence>
<protein>
    <submittedName>
        <fullName evidence="2">Uncharacterized protein</fullName>
    </submittedName>
</protein>
<keyword evidence="1" id="KW-1133">Transmembrane helix</keyword>
<dbReference type="AlphaFoldDB" id="A0LZQ4"/>
<sequence>MKSGYELMVAMLIFHLVFFTYKKRKLKNISKNQ</sequence>
<keyword evidence="1" id="KW-0472">Membrane</keyword>
<dbReference type="STRING" id="411154.GFO_0875"/>
<accession>A0LZQ4</accession>
<proteinExistence type="predicted"/>
<name>A0LZQ4_CHRFK</name>
<gene>
    <name evidence="2" type="ordered locus">GFO_0875</name>
</gene>
<dbReference type="KEGG" id="gfo:GFO_0875"/>
<feature type="transmembrane region" description="Helical" evidence="1">
    <location>
        <begin position="6"/>
        <end position="21"/>
    </location>
</feature>
<keyword evidence="1" id="KW-0812">Transmembrane</keyword>
<reference evidence="2 3" key="1">
    <citation type="journal article" date="2006" name="Environ. Microbiol.">
        <title>Whole genome analysis of the marine Bacteroidetes'Gramella forsetii' reveals adaptations to degradation of polymeric organic matter.</title>
        <authorList>
            <person name="Bauer M."/>
            <person name="Kube M."/>
            <person name="Teeling H."/>
            <person name="Richter M."/>
            <person name="Lombardot T."/>
            <person name="Allers E."/>
            <person name="Wuerdemann C.A."/>
            <person name="Quast C."/>
            <person name="Kuhl H."/>
            <person name="Knaust F."/>
            <person name="Woebken D."/>
            <person name="Bischof K."/>
            <person name="Mussmann M."/>
            <person name="Choudhuri J.V."/>
            <person name="Meyer F."/>
            <person name="Reinhardt R."/>
            <person name="Amann R.I."/>
            <person name="Gloeckner F.O."/>
        </authorList>
    </citation>
    <scope>NUCLEOTIDE SEQUENCE [LARGE SCALE GENOMIC DNA]</scope>
    <source>
        <strain evidence="2 3">KT0803</strain>
    </source>
</reference>
<evidence type="ECO:0000313" key="2">
    <source>
        <dbReference type="EMBL" id="CAL65849.1"/>
    </source>
</evidence>
<dbReference type="EMBL" id="CU207366">
    <property type="protein sequence ID" value="CAL65849.1"/>
    <property type="molecule type" value="Genomic_DNA"/>
</dbReference>